<reference evidence="2 3" key="1">
    <citation type="submission" date="2018-07" db="EMBL/GenBank/DDBJ databases">
        <title>Genomic Encyclopedia of Type Strains, Phase IV (KMG-IV): sequencing the most valuable type-strain genomes for metagenomic binning, comparative biology and taxonomic classification.</title>
        <authorList>
            <person name="Goeker M."/>
        </authorList>
    </citation>
    <scope>NUCLEOTIDE SEQUENCE [LARGE SCALE GENOMIC DNA]</scope>
    <source>
        <strain evidence="2 3">DSM 27016</strain>
    </source>
</reference>
<proteinExistence type="predicted"/>
<dbReference type="PANTHER" id="PTHR37304:SF1">
    <property type="entry name" value="MEMBRANE PROTEIN"/>
    <property type="match status" value="1"/>
</dbReference>
<evidence type="ECO:0000256" key="1">
    <source>
        <dbReference type="SAM" id="Phobius"/>
    </source>
</evidence>
<dbReference type="Proteomes" id="UP000253034">
    <property type="component" value="Unassembled WGS sequence"/>
</dbReference>
<accession>A0A369BHU5</accession>
<keyword evidence="1" id="KW-1133">Transmembrane helix</keyword>
<evidence type="ECO:0000313" key="2">
    <source>
        <dbReference type="EMBL" id="RCX20981.1"/>
    </source>
</evidence>
<dbReference type="RefSeq" id="WP_114295927.1">
    <property type="nucleotide sequence ID" value="NZ_QPJT01000001.1"/>
</dbReference>
<sequence length="74" mass="8082">MNRTPLDRLALILVIIGALNWLLVGLFQYDLVAAIFGGNTSFVSRTIYTLVGIAGLYSISLLFRQNVRAGEGSH</sequence>
<dbReference type="PANTHER" id="PTHR37304">
    <property type="entry name" value="MEMBRANE PROTEIN-RELATED"/>
    <property type="match status" value="1"/>
</dbReference>
<organism evidence="2 3">
    <name type="scientific">Anaerobacterium chartisolvens</name>
    <dbReference type="NCBI Taxonomy" id="1297424"/>
    <lineage>
        <taxon>Bacteria</taxon>
        <taxon>Bacillati</taxon>
        <taxon>Bacillota</taxon>
        <taxon>Clostridia</taxon>
        <taxon>Eubacteriales</taxon>
        <taxon>Oscillospiraceae</taxon>
        <taxon>Anaerobacterium</taxon>
    </lineage>
</organism>
<name>A0A369BHU5_9FIRM</name>
<gene>
    <name evidence="2" type="ORF">DFR58_101185</name>
</gene>
<keyword evidence="1" id="KW-0812">Transmembrane</keyword>
<dbReference type="Pfam" id="PF04070">
    <property type="entry name" value="DUF378"/>
    <property type="match status" value="1"/>
</dbReference>
<keyword evidence="3" id="KW-1185">Reference proteome</keyword>
<evidence type="ECO:0008006" key="4">
    <source>
        <dbReference type="Google" id="ProtNLM"/>
    </source>
</evidence>
<dbReference type="AlphaFoldDB" id="A0A369BHU5"/>
<dbReference type="OrthoDB" id="9812136at2"/>
<dbReference type="InterPro" id="IPR007211">
    <property type="entry name" value="DUF378"/>
</dbReference>
<protein>
    <recommendedName>
        <fullName evidence="4">DUF378 domain-containing protein</fullName>
    </recommendedName>
</protein>
<evidence type="ECO:0000313" key="3">
    <source>
        <dbReference type="Proteomes" id="UP000253034"/>
    </source>
</evidence>
<keyword evidence="1" id="KW-0472">Membrane</keyword>
<feature type="transmembrane region" description="Helical" evidence="1">
    <location>
        <begin position="42"/>
        <end position="63"/>
    </location>
</feature>
<feature type="transmembrane region" description="Helical" evidence="1">
    <location>
        <begin position="12"/>
        <end position="36"/>
    </location>
</feature>
<comment type="caution">
    <text evidence="2">The sequence shown here is derived from an EMBL/GenBank/DDBJ whole genome shotgun (WGS) entry which is preliminary data.</text>
</comment>
<dbReference type="EMBL" id="QPJT01000001">
    <property type="protein sequence ID" value="RCX20981.1"/>
    <property type="molecule type" value="Genomic_DNA"/>
</dbReference>